<comment type="caution">
    <text evidence="1">The sequence shown here is derived from an EMBL/GenBank/DDBJ whole genome shotgun (WGS) entry which is preliminary data.</text>
</comment>
<accession>I9TMT7</accession>
<dbReference type="HOGENOM" id="CLU_2950729_0_0_10"/>
<evidence type="ECO:0000313" key="2">
    <source>
        <dbReference type="Proteomes" id="UP000005150"/>
    </source>
</evidence>
<sequence>MQTKKKFWLCHGSERNLKPVICGKDTGTPLGCTGIYVKNMNPLSRFVDGKRGDYKQSDN</sequence>
<organism evidence="1 2">
    <name type="scientific">Bacteroides salyersiae CL02T12C01</name>
    <dbReference type="NCBI Taxonomy" id="997887"/>
    <lineage>
        <taxon>Bacteria</taxon>
        <taxon>Pseudomonadati</taxon>
        <taxon>Bacteroidota</taxon>
        <taxon>Bacteroidia</taxon>
        <taxon>Bacteroidales</taxon>
        <taxon>Bacteroidaceae</taxon>
        <taxon>Bacteroides</taxon>
    </lineage>
</organism>
<proteinExistence type="predicted"/>
<dbReference type="Proteomes" id="UP000005150">
    <property type="component" value="Unassembled WGS sequence"/>
</dbReference>
<dbReference type="EMBL" id="AGXV01000003">
    <property type="protein sequence ID" value="EIY70746.1"/>
    <property type="molecule type" value="Genomic_DNA"/>
</dbReference>
<name>I9TMT7_9BACE</name>
<dbReference type="PATRIC" id="fig|997887.3.peg.71"/>
<protein>
    <submittedName>
        <fullName evidence="1">Uncharacterized protein</fullName>
    </submittedName>
</protein>
<evidence type="ECO:0000313" key="1">
    <source>
        <dbReference type="EMBL" id="EIY70746.1"/>
    </source>
</evidence>
<keyword evidence="2" id="KW-1185">Reference proteome</keyword>
<reference evidence="1 2" key="1">
    <citation type="submission" date="2012-02" db="EMBL/GenBank/DDBJ databases">
        <title>The Genome Sequence of Bacteroides salyersiae CL02T12C01.</title>
        <authorList>
            <consortium name="The Broad Institute Genome Sequencing Platform"/>
            <person name="Earl A."/>
            <person name="Ward D."/>
            <person name="Feldgarden M."/>
            <person name="Gevers D."/>
            <person name="Zitomersky N.L."/>
            <person name="Coyne M.J."/>
            <person name="Comstock L.E."/>
            <person name="Young S.K."/>
            <person name="Zeng Q."/>
            <person name="Gargeya S."/>
            <person name="Fitzgerald M."/>
            <person name="Haas B."/>
            <person name="Abouelleil A."/>
            <person name="Alvarado L."/>
            <person name="Arachchi H.M."/>
            <person name="Berlin A."/>
            <person name="Chapman S.B."/>
            <person name="Gearin G."/>
            <person name="Goldberg J."/>
            <person name="Griggs A."/>
            <person name="Gujja S."/>
            <person name="Hansen M."/>
            <person name="Heiman D."/>
            <person name="Howarth C."/>
            <person name="Larimer J."/>
            <person name="Lui A."/>
            <person name="MacDonald P.J.P."/>
            <person name="McCowen C."/>
            <person name="Montmayeur A."/>
            <person name="Murphy C."/>
            <person name="Neiman D."/>
            <person name="Pearson M."/>
            <person name="Priest M."/>
            <person name="Roberts A."/>
            <person name="Saif S."/>
            <person name="Shea T."/>
            <person name="Sisk P."/>
            <person name="Stolte C."/>
            <person name="Sykes S."/>
            <person name="Wortman J."/>
            <person name="Nusbaum C."/>
            <person name="Birren B."/>
        </authorList>
    </citation>
    <scope>NUCLEOTIDE SEQUENCE [LARGE SCALE GENOMIC DNA]</scope>
    <source>
        <strain evidence="1 2">CL02T12C01</strain>
    </source>
</reference>
<gene>
    <name evidence="1" type="ORF">HMPREF1071_00063</name>
</gene>
<dbReference type="AlphaFoldDB" id="I9TMT7"/>